<dbReference type="OrthoDB" id="5419821at2759"/>
<dbReference type="Proteomes" id="UP000724874">
    <property type="component" value="Unassembled WGS sequence"/>
</dbReference>
<dbReference type="PANTHER" id="PTHR39639">
    <property type="entry name" value="CHROMOSOME 16, WHOLE GENOME SHOTGUN SEQUENCE"/>
    <property type="match status" value="1"/>
</dbReference>
<keyword evidence="4" id="KW-1185">Reference proteome</keyword>
<proteinExistence type="predicted"/>
<reference evidence="3" key="1">
    <citation type="submission" date="2020-11" db="EMBL/GenBank/DDBJ databases">
        <authorList>
            <consortium name="DOE Joint Genome Institute"/>
            <person name="Ahrendt S."/>
            <person name="Riley R."/>
            <person name="Andreopoulos W."/>
            <person name="LaButti K."/>
            <person name="Pangilinan J."/>
            <person name="Ruiz-duenas F.J."/>
            <person name="Barrasa J.M."/>
            <person name="Sanchez-Garcia M."/>
            <person name="Camarero S."/>
            <person name="Miyauchi S."/>
            <person name="Serrano A."/>
            <person name="Linde D."/>
            <person name="Babiker R."/>
            <person name="Drula E."/>
            <person name="Ayuso-Fernandez I."/>
            <person name="Pacheco R."/>
            <person name="Padilla G."/>
            <person name="Ferreira P."/>
            <person name="Barriuso J."/>
            <person name="Kellner H."/>
            <person name="Castanera R."/>
            <person name="Alfaro M."/>
            <person name="Ramirez L."/>
            <person name="Pisabarro A.G."/>
            <person name="Kuo A."/>
            <person name="Tritt A."/>
            <person name="Lipzen A."/>
            <person name="He G."/>
            <person name="Yan M."/>
            <person name="Ng V."/>
            <person name="Cullen D."/>
            <person name="Martin F."/>
            <person name="Rosso M.-N."/>
            <person name="Henrissat B."/>
            <person name="Hibbett D."/>
            <person name="Martinez A.T."/>
            <person name="Grigoriev I.V."/>
        </authorList>
    </citation>
    <scope>NUCLEOTIDE SEQUENCE</scope>
    <source>
        <strain evidence="3">AH 44721</strain>
    </source>
</reference>
<dbReference type="AlphaFoldDB" id="A0A9P5P1H4"/>
<dbReference type="PANTHER" id="PTHR39639:SF1">
    <property type="entry name" value="DUF262 DOMAIN-CONTAINING PROTEIN"/>
    <property type="match status" value="1"/>
</dbReference>
<gene>
    <name evidence="3" type="ORF">CPB84DRAFT_1758056</name>
</gene>
<name>A0A9P5P1H4_GYMJU</name>
<dbReference type="EMBL" id="JADNYJ010000001">
    <property type="protein sequence ID" value="KAF8913972.1"/>
    <property type="molecule type" value="Genomic_DNA"/>
</dbReference>
<feature type="region of interest" description="Disordered" evidence="1">
    <location>
        <begin position="372"/>
        <end position="420"/>
    </location>
</feature>
<sequence length="420" mass="49205">MQDREDKAIAFKSENEVDELEDDNFSEDFEGEESEVHDVPLQPPTVQMLTTKTLHTMIHNADINLDPPYQRDLVWSESKQVALIDSVFRNFFIPPVIFAVQHDSDGVEVRMCVDGKQRLSSIQRFIDGQIPHVDTRTKKKYYFQVSPKDKDARTQVPPRLRNVFHEKKITVVEYHGIAPGMERDVFQRVQMGMPLTAAEKLQAISSSWAEWIRQLESKHISTDGGLADVLKWDIKRGRDFQNLAHMVFCCDGLPDQTLPTAQKMEKWMNRDDRPPRQFQEDMDNVLRCLWFLSTHDEYSQGFKKIPQRIAPVEFIFMGVLLYVLRKENYDVQAKAIYRLRQTIRQEFKDIRNNSDVGKAMWKHIDTLRHKPNTLLKPNESNVRNKRKRNSIHNEEEEEFRPKPMKGIGKPLKTRAKQSKT</sequence>
<feature type="compositionally biased region" description="Basic residues" evidence="1">
    <location>
        <begin position="411"/>
        <end position="420"/>
    </location>
</feature>
<feature type="domain" description="GmrSD restriction endonucleases N-terminal" evidence="2">
    <location>
        <begin position="56"/>
        <end position="156"/>
    </location>
</feature>
<dbReference type="Pfam" id="PF03235">
    <property type="entry name" value="GmrSD_N"/>
    <property type="match status" value="1"/>
</dbReference>
<evidence type="ECO:0000256" key="1">
    <source>
        <dbReference type="SAM" id="MobiDB-lite"/>
    </source>
</evidence>
<comment type="caution">
    <text evidence="3">The sequence shown here is derived from an EMBL/GenBank/DDBJ whole genome shotgun (WGS) entry which is preliminary data.</text>
</comment>
<evidence type="ECO:0000313" key="3">
    <source>
        <dbReference type="EMBL" id="KAF8913972.1"/>
    </source>
</evidence>
<feature type="region of interest" description="Disordered" evidence="1">
    <location>
        <begin position="1"/>
        <end position="37"/>
    </location>
</feature>
<protein>
    <recommendedName>
        <fullName evidence="2">GmrSD restriction endonucleases N-terminal domain-containing protein</fullName>
    </recommendedName>
</protein>
<dbReference type="InterPro" id="IPR004919">
    <property type="entry name" value="GmrSD_N"/>
</dbReference>
<evidence type="ECO:0000259" key="2">
    <source>
        <dbReference type="Pfam" id="PF03235"/>
    </source>
</evidence>
<organism evidence="3 4">
    <name type="scientific">Gymnopilus junonius</name>
    <name type="common">Spectacular rustgill mushroom</name>
    <name type="synonym">Gymnopilus spectabilis subsp. junonius</name>
    <dbReference type="NCBI Taxonomy" id="109634"/>
    <lineage>
        <taxon>Eukaryota</taxon>
        <taxon>Fungi</taxon>
        <taxon>Dikarya</taxon>
        <taxon>Basidiomycota</taxon>
        <taxon>Agaricomycotina</taxon>
        <taxon>Agaricomycetes</taxon>
        <taxon>Agaricomycetidae</taxon>
        <taxon>Agaricales</taxon>
        <taxon>Agaricineae</taxon>
        <taxon>Hymenogastraceae</taxon>
        <taxon>Gymnopilus</taxon>
    </lineage>
</organism>
<feature type="compositionally biased region" description="Basic and acidic residues" evidence="1">
    <location>
        <begin position="1"/>
        <end position="15"/>
    </location>
</feature>
<accession>A0A9P5P1H4</accession>
<feature type="compositionally biased region" description="Acidic residues" evidence="1">
    <location>
        <begin position="16"/>
        <end position="35"/>
    </location>
</feature>
<evidence type="ECO:0000313" key="4">
    <source>
        <dbReference type="Proteomes" id="UP000724874"/>
    </source>
</evidence>